<dbReference type="PRINTS" id="PR00970">
    <property type="entry name" value="RIBTRNSFRASE"/>
</dbReference>
<reference evidence="12 13" key="1">
    <citation type="submission" date="2019-09" db="EMBL/GenBank/DDBJ databases">
        <title>Bird 10,000 Genomes (B10K) Project - Family phase.</title>
        <authorList>
            <person name="Zhang G."/>
        </authorList>
    </citation>
    <scope>NUCLEOTIDE SEQUENCE [LARGE SCALE GENOMIC DNA]</scope>
    <source>
        <strain evidence="12">B10K-DU-002-42</strain>
        <tissue evidence="12">Muscle</tissue>
    </source>
</reference>
<dbReference type="PROSITE" id="PS51996">
    <property type="entry name" value="TR_MART"/>
    <property type="match status" value="1"/>
</dbReference>
<protein>
    <recommendedName>
        <fullName evidence="11">NAD(P)(+)--arginine ADP-ribosyltransferase</fullName>
        <ecNumber evidence="11">2.4.2.31</ecNumber>
    </recommendedName>
    <alternativeName>
        <fullName evidence="11">Mono(ADP-ribosyl)transferase</fullName>
    </alternativeName>
</protein>
<dbReference type="PROSITE" id="PS01291">
    <property type="entry name" value="ART"/>
    <property type="match status" value="1"/>
</dbReference>
<dbReference type="Gene3D" id="3.90.176.10">
    <property type="entry name" value="Toxin ADP-ribosyltransferase, Chain A, domain 1"/>
    <property type="match status" value="1"/>
</dbReference>
<evidence type="ECO:0000256" key="4">
    <source>
        <dbReference type="ARBA" id="ARBA00022656"/>
    </source>
</evidence>
<feature type="non-terminal residue" evidence="12">
    <location>
        <position position="198"/>
    </location>
</feature>
<evidence type="ECO:0000256" key="8">
    <source>
        <dbReference type="ARBA" id="ARBA00022857"/>
    </source>
</evidence>
<dbReference type="SUPFAM" id="SSF56399">
    <property type="entry name" value="ADP-ribosylation"/>
    <property type="match status" value="1"/>
</dbReference>
<keyword evidence="6 11" id="KW-0808">Transferase</keyword>
<dbReference type="PANTHER" id="PTHR10339:SF25">
    <property type="entry name" value="SECRETED EXOENZYME S"/>
    <property type="match status" value="1"/>
</dbReference>
<evidence type="ECO:0000256" key="7">
    <source>
        <dbReference type="ARBA" id="ARBA00022695"/>
    </source>
</evidence>
<evidence type="ECO:0000256" key="5">
    <source>
        <dbReference type="ARBA" id="ARBA00022676"/>
    </source>
</evidence>
<keyword evidence="4" id="KW-0800">Toxin</keyword>
<sequence>KNPLFARAWVNATATWQSWGPLESPLSPAQAIAVIAYVMDDRLQSTFNDAVRVAGRSPQEYRDNFHFKTLHFLLTDALATVRDTQEWTCTKLVHWDCEVRFEAKRGDTIRFGHFVPIRSSETSLRCPVKTEFQVHACHGSFSRKLEGLDVLLIPPFETFQVTQVTHQGDKTQIKLLSNNSFSKYNCEWLKGDSTGDSL</sequence>
<feature type="non-terminal residue" evidence="12">
    <location>
        <position position="1"/>
    </location>
</feature>
<evidence type="ECO:0000313" key="12">
    <source>
        <dbReference type="EMBL" id="NXR76843.1"/>
    </source>
</evidence>
<evidence type="ECO:0000313" key="13">
    <source>
        <dbReference type="Proteomes" id="UP000535705"/>
    </source>
</evidence>
<keyword evidence="3" id="KW-0964">Secreted</keyword>
<keyword evidence="13" id="KW-1185">Reference proteome</keyword>
<keyword evidence="9" id="KW-0843">Virulence</keyword>
<keyword evidence="7" id="KW-0548">Nucleotidyltransferase</keyword>
<keyword evidence="8 11" id="KW-0521">NADP</keyword>
<comment type="caution">
    <text evidence="12">The sequence shown here is derived from an EMBL/GenBank/DDBJ whole genome shotgun (WGS) entry which is preliminary data.</text>
</comment>
<dbReference type="GO" id="GO:0090729">
    <property type="term" value="F:toxin activity"/>
    <property type="evidence" value="ECO:0007669"/>
    <property type="project" value="UniProtKB-KW"/>
</dbReference>
<dbReference type="PANTHER" id="PTHR10339">
    <property type="entry name" value="ADP-RIBOSYLTRANSFERASE"/>
    <property type="match status" value="1"/>
</dbReference>
<dbReference type="Pfam" id="PF01129">
    <property type="entry name" value="ART"/>
    <property type="match status" value="1"/>
</dbReference>
<name>A0A7L2NXC2_PYCJO</name>
<dbReference type="InterPro" id="IPR000768">
    <property type="entry name" value="ART"/>
</dbReference>
<evidence type="ECO:0000256" key="2">
    <source>
        <dbReference type="ARBA" id="ARBA00009558"/>
    </source>
</evidence>
<dbReference type="AlphaFoldDB" id="A0A7L2NXC2"/>
<evidence type="ECO:0000256" key="10">
    <source>
        <dbReference type="ARBA" id="ARBA00047597"/>
    </source>
</evidence>
<dbReference type="EC" id="2.4.2.31" evidence="11"/>
<proteinExistence type="inferred from homology"/>
<accession>A0A7L2NXC2</accession>
<evidence type="ECO:0000256" key="11">
    <source>
        <dbReference type="RuleBase" id="RU361228"/>
    </source>
</evidence>
<organism evidence="12 13">
    <name type="scientific">Pycnonotus jocosus</name>
    <name type="common">Red-whiskered bulbul</name>
    <name type="synonym">Lanius jocosus</name>
    <dbReference type="NCBI Taxonomy" id="182897"/>
    <lineage>
        <taxon>Eukaryota</taxon>
        <taxon>Metazoa</taxon>
        <taxon>Chordata</taxon>
        <taxon>Craniata</taxon>
        <taxon>Vertebrata</taxon>
        <taxon>Euteleostomi</taxon>
        <taxon>Archelosauria</taxon>
        <taxon>Archosauria</taxon>
        <taxon>Dinosauria</taxon>
        <taxon>Saurischia</taxon>
        <taxon>Theropoda</taxon>
        <taxon>Coelurosauria</taxon>
        <taxon>Aves</taxon>
        <taxon>Neognathae</taxon>
        <taxon>Neoaves</taxon>
        <taxon>Telluraves</taxon>
        <taxon>Australaves</taxon>
        <taxon>Passeriformes</taxon>
        <taxon>Sylvioidea</taxon>
        <taxon>Pycnonotidae</taxon>
        <taxon>Pycnonotus</taxon>
    </lineage>
</organism>
<dbReference type="GO" id="GO:0106274">
    <property type="term" value="F:NAD+-protein-arginine ADP-ribosyltransferase activity"/>
    <property type="evidence" value="ECO:0007669"/>
    <property type="project" value="UniProtKB-EC"/>
</dbReference>
<dbReference type="InterPro" id="IPR050999">
    <property type="entry name" value="ADP-ribosyltransferase_ARG"/>
</dbReference>
<dbReference type="GO" id="GO:0016779">
    <property type="term" value="F:nucleotidyltransferase activity"/>
    <property type="evidence" value="ECO:0007669"/>
    <property type="project" value="UniProtKB-KW"/>
</dbReference>
<dbReference type="Proteomes" id="UP000535705">
    <property type="component" value="Unassembled WGS sequence"/>
</dbReference>
<comment type="similarity">
    <text evidence="2 11">Belongs to the Arg-specific ADP-ribosyltransferase family.</text>
</comment>
<comment type="subcellular location">
    <subcellularLocation>
        <location evidence="1">Secreted</location>
    </subcellularLocation>
</comment>
<dbReference type="EMBL" id="VWYP01015669">
    <property type="protein sequence ID" value="NXR76843.1"/>
    <property type="molecule type" value="Genomic_DNA"/>
</dbReference>
<keyword evidence="5 11" id="KW-0328">Glycosyltransferase</keyword>
<evidence type="ECO:0000256" key="9">
    <source>
        <dbReference type="ARBA" id="ARBA00023026"/>
    </source>
</evidence>
<gene>
    <name evidence="12" type="primary">Madprt_0</name>
    <name evidence="12" type="ORF">PYCJOC_R14947</name>
</gene>
<dbReference type="OrthoDB" id="423533at2759"/>
<evidence type="ECO:0000256" key="6">
    <source>
        <dbReference type="ARBA" id="ARBA00022679"/>
    </source>
</evidence>
<keyword evidence="11" id="KW-0520">NAD</keyword>
<comment type="catalytic activity">
    <reaction evidence="10 11">
        <text>L-arginyl-[protein] + NAD(+) = N(omega)-(ADP-D-ribosyl)-L-arginyl-[protein] + nicotinamide + H(+)</text>
        <dbReference type="Rhea" id="RHEA:19149"/>
        <dbReference type="Rhea" id="RHEA-COMP:10532"/>
        <dbReference type="Rhea" id="RHEA-COMP:15087"/>
        <dbReference type="ChEBI" id="CHEBI:15378"/>
        <dbReference type="ChEBI" id="CHEBI:17154"/>
        <dbReference type="ChEBI" id="CHEBI:29965"/>
        <dbReference type="ChEBI" id="CHEBI:57540"/>
        <dbReference type="ChEBI" id="CHEBI:142554"/>
        <dbReference type="EC" id="2.4.2.31"/>
    </reaction>
</comment>
<dbReference type="GO" id="GO:0005576">
    <property type="term" value="C:extracellular region"/>
    <property type="evidence" value="ECO:0007669"/>
    <property type="project" value="UniProtKB-SubCell"/>
</dbReference>
<evidence type="ECO:0000256" key="3">
    <source>
        <dbReference type="ARBA" id="ARBA00022525"/>
    </source>
</evidence>
<dbReference type="GO" id="GO:0003950">
    <property type="term" value="F:NAD+ poly-ADP-ribosyltransferase activity"/>
    <property type="evidence" value="ECO:0007669"/>
    <property type="project" value="TreeGrafter"/>
</dbReference>
<evidence type="ECO:0000256" key="1">
    <source>
        <dbReference type="ARBA" id="ARBA00004613"/>
    </source>
</evidence>